<gene>
    <name evidence="1" type="ORF">ERS007657_03536</name>
</gene>
<dbReference type="Proteomes" id="UP000046680">
    <property type="component" value="Unassembled WGS sequence"/>
</dbReference>
<dbReference type="EMBL" id="CGCX01001745">
    <property type="protein sequence ID" value="CFS00722.1"/>
    <property type="molecule type" value="Genomic_DNA"/>
</dbReference>
<accession>A0A654U773</accession>
<sequence>MLAAELLGCAPLGLGVDHSAQLRDLLCGKRFGNLFLGGCGLIAVGSKQARQ</sequence>
<name>A0A654U773_MYCTX</name>
<organism evidence="1 2">
    <name type="scientific">Mycobacterium tuberculosis</name>
    <dbReference type="NCBI Taxonomy" id="1773"/>
    <lineage>
        <taxon>Bacteria</taxon>
        <taxon>Bacillati</taxon>
        <taxon>Actinomycetota</taxon>
        <taxon>Actinomycetes</taxon>
        <taxon>Mycobacteriales</taxon>
        <taxon>Mycobacteriaceae</taxon>
        <taxon>Mycobacterium</taxon>
        <taxon>Mycobacterium tuberculosis complex</taxon>
    </lineage>
</organism>
<evidence type="ECO:0000313" key="1">
    <source>
        <dbReference type="EMBL" id="CFS00722.1"/>
    </source>
</evidence>
<proteinExistence type="predicted"/>
<dbReference type="AlphaFoldDB" id="A0A654U773"/>
<reference evidence="1 2" key="1">
    <citation type="submission" date="2015-03" db="EMBL/GenBank/DDBJ databases">
        <authorList>
            <consortium name="Pathogen Informatics"/>
        </authorList>
    </citation>
    <scope>NUCLEOTIDE SEQUENCE [LARGE SCALE GENOMIC DNA]</scope>
    <source>
        <strain evidence="1 2">C09601061</strain>
    </source>
</reference>
<protein>
    <submittedName>
        <fullName evidence="1">Uncharacterized protein</fullName>
    </submittedName>
</protein>
<evidence type="ECO:0000313" key="2">
    <source>
        <dbReference type="Proteomes" id="UP000046680"/>
    </source>
</evidence>